<dbReference type="InterPro" id="IPR029767">
    <property type="entry name" value="WecB-like"/>
</dbReference>
<evidence type="ECO:0000256" key="5">
    <source>
        <dbReference type="RuleBase" id="RU003513"/>
    </source>
</evidence>
<evidence type="ECO:0000313" key="8">
    <source>
        <dbReference type="Proteomes" id="UP000256988"/>
    </source>
</evidence>
<dbReference type="Gene3D" id="3.40.50.2000">
    <property type="entry name" value="Glycogen Phosphorylase B"/>
    <property type="match status" value="2"/>
</dbReference>
<dbReference type="InterPro" id="IPR003331">
    <property type="entry name" value="UDP_GlcNAc_Epimerase_2_dom"/>
</dbReference>
<dbReference type="EC" id="5.1.3.14" evidence="4"/>
<dbReference type="PANTHER" id="PTHR43174:SF2">
    <property type="entry name" value="UDP-N-ACETYLGLUCOSAMINE 2-EPIMERASE"/>
    <property type="match status" value="1"/>
</dbReference>
<keyword evidence="1 5" id="KW-0413">Isomerase</keyword>
<dbReference type="Proteomes" id="UP000256988">
    <property type="component" value="Unassembled WGS sequence"/>
</dbReference>
<comment type="caution">
    <text evidence="7">The sequence shown here is derived from an EMBL/GenBank/DDBJ whole genome shotgun (WGS) entry which is preliminary data.</text>
</comment>
<dbReference type="CDD" id="cd03786">
    <property type="entry name" value="GTB_UDP-GlcNAc_2-Epimerase"/>
    <property type="match status" value="1"/>
</dbReference>
<gene>
    <name evidence="7" type="ORF">DFO60_2964</name>
</gene>
<protein>
    <recommendedName>
        <fullName evidence="4">UDP-N-acetylglucosamine 2-epimerase (non-hydrolyzing)</fullName>
        <ecNumber evidence="4">5.1.3.14</ecNumber>
    </recommendedName>
</protein>
<name>A0A3D9EKL6_ECTOL</name>
<dbReference type="EMBL" id="QRDL01000004">
    <property type="protein sequence ID" value="RED02925.1"/>
    <property type="molecule type" value="Genomic_DNA"/>
</dbReference>
<evidence type="ECO:0000313" key="7">
    <source>
        <dbReference type="EMBL" id="RED02925.1"/>
    </source>
</evidence>
<reference evidence="7 8" key="1">
    <citation type="submission" date="2018-07" db="EMBL/GenBank/DDBJ databases">
        <title>Genome sequencing of rice bacterial endophytes.</title>
        <authorList>
            <person name="Venturi V."/>
        </authorList>
    </citation>
    <scope>NUCLEOTIDE SEQUENCE [LARGE SCALE GENOMIC DNA]</scope>
    <source>
        <strain evidence="7 8">AG1002</strain>
    </source>
</reference>
<comment type="similarity">
    <text evidence="3 5">Belongs to the UDP-N-acetylglucosamine 2-epimerase family.</text>
</comment>
<comment type="catalytic activity">
    <reaction evidence="2">
        <text>UDP-N-acetyl-alpha-D-glucosamine = UDP-N-acetyl-alpha-D-mannosamine</text>
        <dbReference type="Rhea" id="RHEA:17213"/>
        <dbReference type="ChEBI" id="CHEBI:57705"/>
        <dbReference type="ChEBI" id="CHEBI:68623"/>
        <dbReference type="EC" id="5.1.3.14"/>
    </reaction>
</comment>
<evidence type="ECO:0000256" key="1">
    <source>
        <dbReference type="ARBA" id="ARBA00023235"/>
    </source>
</evidence>
<dbReference type="GO" id="GO:0008761">
    <property type="term" value="F:UDP-N-acetylglucosamine 2-epimerase activity"/>
    <property type="evidence" value="ECO:0007669"/>
    <property type="project" value="UniProtKB-EC"/>
</dbReference>
<dbReference type="AlphaFoldDB" id="A0A3D9EKL6"/>
<evidence type="ECO:0000256" key="4">
    <source>
        <dbReference type="ARBA" id="ARBA00038858"/>
    </source>
</evidence>
<dbReference type="PANTHER" id="PTHR43174">
    <property type="entry name" value="UDP-N-ACETYLGLUCOSAMINE 2-EPIMERASE"/>
    <property type="match status" value="1"/>
</dbReference>
<dbReference type="RefSeq" id="WP_115946293.1">
    <property type="nucleotide sequence ID" value="NZ_QRDL01000004.1"/>
</dbReference>
<evidence type="ECO:0000256" key="2">
    <source>
        <dbReference type="ARBA" id="ARBA00036080"/>
    </source>
</evidence>
<dbReference type="NCBIfam" id="TIGR00236">
    <property type="entry name" value="wecB"/>
    <property type="match status" value="1"/>
</dbReference>
<accession>A0A3D9EKL6</accession>
<dbReference type="Pfam" id="PF02350">
    <property type="entry name" value="Epimerase_2"/>
    <property type="match status" value="1"/>
</dbReference>
<feature type="domain" description="UDP-N-acetylglucosamine 2-epimerase" evidence="6">
    <location>
        <begin position="25"/>
        <end position="366"/>
    </location>
</feature>
<evidence type="ECO:0000256" key="3">
    <source>
        <dbReference type="ARBA" id="ARBA00038209"/>
    </source>
</evidence>
<organism evidence="7 8">
    <name type="scientific">Ectopseudomonas oleovorans</name>
    <name type="common">Pseudomonas oleovorans</name>
    <dbReference type="NCBI Taxonomy" id="301"/>
    <lineage>
        <taxon>Bacteria</taxon>
        <taxon>Pseudomonadati</taxon>
        <taxon>Pseudomonadota</taxon>
        <taxon>Gammaproteobacteria</taxon>
        <taxon>Pseudomonadales</taxon>
        <taxon>Pseudomonadaceae</taxon>
        <taxon>Ectopseudomonas</taxon>
    </lineage>
</organism>
<evidence type="ECO:0000259" key="6">
    <source>
        <dbReference type="Pfam" id="PF02350"/>
    </source>
</evidence>
<dbReference type="SUPFAM" id="SSF53756">
    <property type="entry name" value="UDP-Glycosyltransferase/glycogen phosphorylase"/>
    <property type="match status" value="1"/>
</dbReference>
<proteinExistence type="inferred from homology"/>
<sequence>MKTLVIVGTRPEAIKMAPVIAELRKACDTYVCSTGQHREMLAQALGIFSIKPDISLDTMSPGRSLNILASRQLEALDDVLQEYQPDWVLVQGDTTTAFCAGLAAFHRGIKVGHVEAGLRTGDLHSPFPEEANRRLISKIATLHFAPTSSAAKALMAEGIPADRIHVTGNTVVDAVNTVFTSHCHAAPPALLNHLPNLEQEAGSIVLVTCHRRENFGDVMENICHLLARLAGHYTAHTWVMPVHMNPGVREPVERILGNIPNFKLLEPLDYASNLYLISRACLVVSDSGGIQEEAPTFGTPVVVMREHTERLEGVTAGFATLAGQDPARIEDAVRHWLDKPQARELLLTRHNPYGDGQAAKRIVAALRKLPMDHFHG</sequence>